<dbReference type="SUPFAM" id="SSF51735">
    <property type="entry name" value="NAD(P)-binding Rossmann-fold domains"/>
    <property type="match status" value="1"/>
</dbReference>
<feature type="domain" description="Polysaccharide biosynthesis protein CapD-like" evidence="2">
    <location>
        <begin position="4"/>
        <end position="264"/>
    </location>
</feature>
<dbReference type="Pfam" id="PF02719">
    <property type="entry name" value="Polysacc_synt_2"/>
    <property type="match status" value="1"/>
</dbReference>
<evidence type="ECO:0000259" key="2">
    <source>
        <dbReference type="Pfam" id="PF02719"/>
    </source>
</evidence>
<evidence type="ECO:0000313" key="3">
    <source>
        <dbReference type="EMBL" id="CAB5220940.1"/>
    </source>
</evidence>
<dbReference type="InterPro" id="IPR003869">
    <property type="entry name" value="Polysac_CapD-like"/>
</dbReference>
<proteinExistence type="inferred from homology"/>
<sequence length="279" mass="30298">MRNVLITGGAGFFGRGFARKVLAMGAERVCIYSRGEYSQHLMRQEFGDDSRLRFFIGDVRDGDRLAWAMEGCDLAVHAAALKRVEVGQYNPTEMRKTNVGGAENVVQAARRAKVAKVIGLSTDKAFEPANTYGKTKALAEDVFLSANNERGASGPIFAVTRYGNVSGSTGSVIPTWRAKAARGEQVTMTSPHATRFWMTLDQAVQLVIDTACNMRGGELVIPDLPAYRLGDLAMAMGLDPIITSLGEGEKLHEGMGPDNTSDQARRMTVAELREALQHV</sequence>
<name>A0A6J7WT69_9CAUD</name>
<gene>
    <name evidence="3" type="ORF">UFOVP241_53</name>
</gene>
<reference evidence="3" key="1">
    <citation type="submission" date="2020-05" db="EMBL/GenBank/DDBJ databases">
        <authorList>
            <person name="Chiriac C."/>
            <person name="Salcher M."/>
            <person name="Ghai R."/>
            <person name="Kavagutti S V."/>
        </authorList>
    </citation>
    <scope>NUCLEOTIDE SEQUENCE</scope>
</reference>
<dbReference type="InterPro" id="IPR051203">
    <property type="entry name" value="Polysaccharide_Synthase-Rel"/>
</dbReference>
<dbReference type="PANTHER" id="PTHR43318">
    <property type="entry name" value="UDP-N-ACETYLGLUCOSAMINE 4,6-DEHYDRATASE"/>
    <property type="match status" value="1"/>
</dbReference>
<evidence type="ECO:0000256" key="1">
    <source>
        <dbReference type="ARBA" id="ARBA00007430"/>
    </source>
</evidence>
<dbReference type="EMBL" id="LR798286">
    <property type="protein sequence ID" value="CAB5220940.1"/>
    <property type="molecule type" value="Genomic_DNA"/>
</dbReference>
<dbReference type="InterPro" id="IPR036291">
    <property type="entry name" value="NAD(P)-bd_dom_sf"/>
</dbReference>
<dbReference type="Gene3D" id="3.40.50.720">
    <property type="entry name" value="NAD(P)-binding Rossmann-like Domain"/>
    <property type="match status" value="1"/>
</dbReference>
<dbReference type="PANTHER" id="PTHR43318:SF2">
    <property type="entry name" value="UDP-N-ACETYLGLUCOSAMINE 4,6-DEHYDRATASE (INVERTING)"/>
    <property type="match status" value="1"/>
</dbReference>
<organism evidence="3">
    <name type="scientific">uncultured Caudovirales phage</name>
    <dbReference type="NCBI Taxonomy" id="2100421"/>
    <lineage>
        <taxon>Viruses</taxon>
        <taxon>Duplodnaviria</taxon>
        <taxon>Heunggongvirae</taxon>
        <taxon>Uroviricota</taxon>
        <taxon>Caudoviricetes</taxon>
        <taxon>Peduoviridae</taxon>
        <taxon>Maltschvirus</taxon>
        <taxon>Maltschvirus maltsch</taxon>
    </lineage>
</organism>
<comment type="similarity">
    <text evidence="1">Belongs to the polysaccharide synthase family.</text>
</comment>
<accession>A0A6J7WT69</accession>
<protein>
    <submittedName>
        <fullName evidence="3">WcaG Nucleoside-diphosphate-sugar epimerases</fullName>
    </submittedName>
</protein>